<keyword evidence="1" id="KW-1133">Transmembrane helix</keyword>
<dbReference type="AlphaFoldDB" id="A0A2M4DNA3"/>
<protein>
    <submittedName>
        <fullName evidence="2">Putative secreted protein</fullName>
    </submittedName>
</protein>
<accession>A0A2M4DNA3</accession>
<organism evidence="2">
    <name type="scientific">Anopheles darlingi</name>
    <name type="common">Mosquito</name>
    <dbReference type="NCBI Taxonomy" id="43151"/>
    <lineage>
        <taxon>Eukaryota</taxon>
        <taxon>Metazoa</taxon>
        <taxon>Ecdysozoa</taxon>
        <taxon>Arthropoda</taxon>
        <taxon>Hexapoda</taxon>
        <taxon>Insecta</taxon>
        <taxon>Pterygota</taxon>
        <taxon>Neoptera</taxon>
        <taxon>Endopterygota</taxon>
        <taxon>Diptera</taxon>
        <taxon>Nematocera</taxon>
        <taxon>Culicoidea</taxon>
        <taxon>Culicidae</taxon>
        <taxon>Anophelinae</taxon>
        <taxon>Anopheles</taxon>
    </lineage>
</organism>
<proteinExistence type="predicted"/>
<keyword evidence="1" id="KW-0812">Transmembrane</keyword>
<evidence type="ECO:0000256" key="1">
    <source>
        <dbReference type="SAM" id="Phobius"/>
    </source>
</evidence>
<feature type="transmembrane region" description="Helical" evidence="1">
    <location>
        <begin position="12"/>
        <end position="34"/>
    </location>
</feature>
<keyword evidence="1" id="KW-0472">Membrane</keyword>
<reference evidence="2" key="1">
    <citation type="submission" date="2018-01" db="EMBL/GenBank/DDBJ databases">
        <title>An insight into the sialome of Amazonian anophelines.</title>
        <authorList>
            <person name="Ribeiro J.M."/>
            <person name="Scarpassa V."/>
            <person name="Calvo E."/>
        </authorList>
    </citation>
    <scope>NUCLEOTIDE SEQUENCE</scope>
</reference>
<sequence>MYRYIATHPSCFVVSFHVFFLIFPYFSYCFTMYVHCSDCKYCFSSVAITLRFFYHFHNVHSTKQQRNECVHINSILSYKLHAITGNCADKYLMRSSKPKGLLLVS</sequence>
<evidence type="ECO:0000313" key="2">
    <source>
        <dbReference type="EMBL" id="MBW79043.1"/>
    </source>
</evidence>
<name>A0A2M4DNA3_ANODA</name>
<dbReference type="EMBL" id="GGFL01014865">
    <property type="protein sequence ID" value="MBW79043.1"/>
    <property type="molecule type" value="Transcribed_RNA"/>
</dbReference>